<name>A0A7I7XVV9_9MYCO</name>
<reference evidence="2" key="1">
    <citation type="journal article" date="2019" name="Emerg. Microbes Infect.">
        <title>Comprehensive subspecies identification of 175 nontuberculous mycobacteria species based on 7547 genomic profiles.</title>
        <authorList>
            <person name="Matsumoto Y."/>
            <person name="Kinjo T."/>
            <person name="Motooka D."/>
            <person name="Nabeya D."/>
            <person name="Jung N."/>
            <person name="Uechi K."/>
            <person name="Horii T."/>
            <person name="Iida T."/>
            <person name="Fujita J."/>
            <person name="Nakamura S."/>
        </authorList>
    </citation>
    <scope>NUCLEOTIDE SEQUENCE [LARGE SCALE GENOMIC DNA]</scope>
    <source>
        <strain evidence="2">JCM 13671</strain>
    </source>
</reference>
<sequence length="65" mass="7261">MNSPADAVGADRDGDTADWARAVDEDDQAPDATAEYWSAWELTALTTRRSLIEDLASRHQPHWPH</sequence>
<protein>
    <submittedName>
        <fullName evidence="2">Uncharacterized protein</fullName>
    </submittedName>
</protein>
<dbReference type="RefSeq" id="WP_085153380.1">
    <property type="nucleotide sequence ID" value="NZ_AP022612.1"/>
</dbReference>
<evidence type="ECO:0000313" key="3">
    <source>
        <dbReference type="Proteomes" id="UP000466931"/>
    </source>
</evidence>
<evidence type="ECO:0000313" key="2">
    <source>
        <dbReference type="EMBL" id="BBZ33408.1"/>
    </source>
</evidence>
<proteinExistence type="predicted"/>
<dbReference type="AlphaFoldDB" id="A0A7I7XVV9"/>
<organism evidence="2 3">
    <name type="scientific">Mycolicibacterium confluentis</name>
    <dbReference type="NCBI Taxonomy" id="28047"/>
    <lineage>
        <taxon>Bacteria</taxon>
        <taxon>Bacillati</taxon>
        <taxon>Actinomycetota</taxon>
        <taxon>Actinomycetes</taxon>
        <taxon>Mycobacteriales</taxon>
        <taxon>Mycobacteriaceae</taxon>
        <taxon>Mycolicibacterium</taxon>
    </lineage>
</organism>
<dbReference type="EMBL" id="AP022612">
    <property type="protein sequence ID" value="BBZ33408.1"/>
    <property type="molecule type" value="Genomic_DNA"/>
</dbReference>
<accession>A0A7I7XVV9</accession>
<gene>
    <name evidence="2" type="ORF">MCNF_20130</name>
</gene>
<evidence type="ECO:0000256" key="1">
    <source>
        <dbReference type="SAM" id="MobiDB-lite"/>
    </source>
</evidence>
<dbReference type="Proteomes" id="UP000466931">
    <property type="component" value="Chromosome"/>
</dbReference>
<reference evidence="2" key="2">
    <citation type="submission" date="2020-02" db="EMBL/GenBank/DDBJ databases">
        <authorList>
            <person name="Matsumoto Y."/>
            <person name="Motooka D."/>
            <person name="Nakamura S."/>
        </authorList>
    </citation>
    <scope>NUCLEOTIDE SEQUENCE</scope>
    <source>
        <strain evidence="2">JCM 13671</strain>
    </source>
</reference>
<feature type="region of interest" description="Disordered" evidence="1">
    <location>
        <begin position="1"/>
        <end position="30"/>
    </location>
</feature>
<keyword evidence="3" id="KW-1185">Reference proteome</keyword>